<sequence length="304" mass="34383">MSSPCSVSADSRPLRQIFARNCGQRAKVICLSGATCTGKTSLAKSLEEKLNGSGLRTRQIGQDHFYKTKENVRTLANSEDSSIFFYNYDRTDAVDEHLLMNELESASEDPELDVLILEGNMLTDLDSAFDRVDCTVFFTIDKENCRQRRLLRTYDPPDKLGAKAFDTKTRPLAFIKSDRHVPVDDIIVAFQHFFCDKIELQREHLRPEAALQWTLSTGSAFSEVRREVDPSILRIFIGHRIGLVPIGQVSVIIAASAPQRNAAIAASKWLIDGLKERVPIWKKEVYDDGTCSWKENMEQPQLKQ</sequence>
<evidence type="ECO:0000313" key="2">
    <source>
        <dbReference type="WBParaSite" id="Gr19_v10_g10621.t1"/>
    </source>
</evidence>
<keyword evidence="1" id="KW-1185">Reference proteome</keyword>
<dbReference type="Gene3D" id="3.40.50.300">
    <property type="entry name" value="P-loop containing nucleotide triphosphate hydrolases"/>
    <property type="match status" value="1"/>
</dbReference>
<organism evidence="1 2">
    <name type="scientific">Globodera rostochiensis</name>
    <name type="common">Golden nematode worm</name>
    <name type="synonym">Heterodera rostochiensis</name>
    <dbReference type="NCBI Taxonomy" id="31243"/>
    <lineage>
        <taxon>Eukaryota</taxon>
        <taxon>Metazoa</taxon>
        <taxon>Ecdysozoa</taxon>
        <taxon>Nematoda</taxon>
        <taxon>Chromadorea</taxon>
        <taxon>Rhabditida</taxon>
        <taxon>Tylenchina</taxon>
        <taxon>Tylenchomorpha</taxon>
        <taxon>Tylenchoidea</taxon>
        <taxon>Heteroderidae</taxon>
        <taxon>Heteroderinae</taxon>
        <taxon>Globodera</taxon>
    </lineage>
</organism>
<dbReference type="SUPFAM" id="SSF52540">
    <property type="entry name" value="P-loop containing nucleoside triphosphate hydrolases"/>
    <property type="match status" value="1"/>
</dbReference>
<proteinExistence type="predicted"/>
<dbReference type="PANTHER" id="PTHR23404">
    <property type="entry name" value="MOLYBDOPTERIN SYNTHASE RELATED"/>
    <property type="match status" value="1"/>
</dbReference>
<dbReference type="Pfam" id="PF13238">
    <property type="entry name" value="AAA_18"/>
    <property type="match status" value="1"/>
</dbReference>
<dbReference type="InterPro" id="IPR003448">
    <property type="entry name" value="Mopterin_biosynth_MoaE"/>
</dbReference>
<dbReference type="GO" id="GO:0006777">
    <property type="term" value="P:Mo-molybdopterin cofactor biosynthetic process"/>
    <property type="evidence" value="ECO:0007669"/>
    <property type="project" value="InterPro"/>
</dbReference>
<dbReference type="Gene3D" id="3.90.1170.40">
    <property type="entry name" value="Molybdopterin biosynthesis MoaE subunit"/>
    <property type="match status" value="1"/>
</dbReference>
<reference evidence="2" key="1">
    <citation type="submission" date="2022-11" db="UniProtKB">
        <authorList>
            <consortium name="WormBaseParasite"/>
        </authorList>
    </citation>
    <scope>IDENTIFICATION</scope>
</reference>
<dbReference type="WBParaSite" id="Gr19_v10_g10621.t1">
    <property type="protein sequence ID" value="Gr19_v10_g10621.t1"/>
    <property type="gene ID" value="Gr19_v10_g10621"/>
</dbReference>
<dbReference type="Pfam" id="PF02391">
    <property type="entry name" value="MoaE"/>
    <property type="match status" value="1"/>
</dbReference>
<accession>A0A914GUX7</accession>
<dbReference type="InterPro" id="IPR036563">
    <property type="entry name" value="MoaE_sf"/>
</dbReference>
<evidence type="ECO:0000313" key="1">
    <source>
        <dbReference type="Proteomes" id="UP000887572"/>
    </source>
</evidence>
<dbReference type="InterPro" id="IPR027417">
    <property type="entry name" value="P-loop_NTPase"/>
</dbReference>
<name>A0A914GUX7_GLORO</name>
<dbReference type="SUPFAM" id="SSF54690">
    <property type="entry name" value="Molybdopterin synthase subunit MoaE"/>
    <property type="match status" value="1"/>
</dbReference>
<protein>
    <submittedName>
        <fullName evidence="2">Molybdopterin synthase catalytic subunit</fullName>
    </submittedName>
</protein>
<dbReference type="AlphaFoldDB" id="A0A914GUX7"/>
<dbReference type="Proteomes" id="UP000887572">
    <property type="component" value="Unplaced"/>
</dbReference>